<sequence length="307" mass="34332">MSELSPITGRPKIVSDISAQAFARIAQIAQREAGIMLAEAKVSMVKSRLTRRLRVLEMANFDDYLDYLEHSGDPKELECFISALTTNVSHFFRENHHFENLATNVVPLLRQKLAAGGKVRIWSAGCSNGQEPYSIAITLLDKAPDLAQKDVRILATDIDPEVIAHAKRGEYIGSLTTGLTDDIISRHFTRSERDGEIVLTAKPEIKKLVSFNQLNLHADWPMKLKFDVIFCRNVVIYFDEPTQTKLFRRFADILEPGGILMLGHSERLNENVSPLFESSGVTTYRTRPNINKPSPAPTGALESKGKI</sequence>
<evidence type="ECO:0000259" key="8">
    <source>
        <dbReference type="PROSITE" id="PS50123"/>
    </source>
</evidence>
<evidence type="ECO:0000256" key="4">
    <source>
        <dbReference type="ARBA" id="ARBA00022691"/>
    </source>
</evidence>
<reference evidence="10" key="1">
    <citation type="submission" date="2016-10" db="EMBL/GenBank/DDBJ databases">
        <authorList>
            <person name="Varghese N."/>
            <person name="Submissions S."/>
        </authorList>
    </citation>
    <scope>NUCLEOTIDE SEQUENCE [LARGE SCALE GENOMIC DNA]</scope>
    <source>
        <strain evidence="10">DSM 26471</strain>
    </source>
</reference>
<feature type="binding site" evidence="6">
    <location>
        <begin position="215"/>
        <end position="216"/>
    </location>
    <ligand>
        <name>S-adenosyl-L-methionine</name>
        <dbReference type="ChEBI" id="CHEBI:59789"/>
    </ligand>
</feature>
<accession>A0A1I3LRF9</accession>
<keyword evidence="2 5" id="KW-0489">Methyltransferase</keyword>
<evidence type="ECO:0000313" key="10">
    <source>
        <dbReference type="Proteomes" id="UP000199630"/>
    </source>
</evidence>
<evidence type="ECO:0000256" key="1">
    <source>
        <dbReference type="ARBA" id="ARBA00001541"/>
    </source>
</evidence>
<comment type="function">
    <text evidence="5">Methylation of the membrane-bound methyl-accepting chemotaxis proteins (MCP) to form gamma-glutamyl methyl ester residues in MCP.</text>
</comment>
<evidence type="ECO:0000256" key="5">
    <source>
        <dbReference type="PIRNR" id="PIRNR000410"/>
    </source>
</evidence>
<dbReference type="OrthoDB" id="9816309at2"/>
<dbReference type="AlphaFoldDB" id="A0A1I3LRF9"/>
<feature type="binding site" evidence="6">
    <location>
        <begin position="232"/>
        <end position="233"/>
    </location>
    <ligand>
        <name>S-adenosyl-L-methionine</name>
        <dbReference type="ChEBI" id="CHEBI:59789"/>
    </ligand>
</feature>
<dbReference type="RefSeq" id="WP_090058693.1">
    <property type="nucleotide sequence ID" value="NZ_FORH01000001.1"/>
</dbReference>
<dbReference type="InterPro" id="IPR050903">
    <property type="entry name" value="Bact_Chemotaxis_MeTrfase"/>
</dbReference>
<feature type="binding site" evidence="6">
    <location>
        <position position="157"/>
    </location>
    <ligand>
        <name>S-adenosyl-L-methionine</name>
        <dbReference type="ChEBI" id="CHEBI:59789"/>
    </ligand>
</feature>
<evidence type="ECO:0000256" key="3">
    <source>
        <dbReference type="ARBA" id="ARBA00022679"/>
    </source>
</evidence>
<gene>
    <name evidence="9" type="ORF">SAMN04487991_1123</name>
</gene>
<dbReference type="PANTHER" id="PTHR24422">
    <property type="entry name" value="CHEMOTAXIS PROTEIN METHYLTRANSFERASE"/>
    <property type="match status" value="1"/>
</dbReference>
<evidence type="ECO:0000256" key="6">
    <source>
        <dbReference type="PIRSR" id="PIRSR000410-1"/>
    </source>
</evidence>
<dbReference type="InterPro" id="IPR029063">
    <property type="entry name" value="SAM-dependent_MTases_sf"/>
</dbReference>
<dbReference type="InterPro" id="IPR022642">
    <property type="entry name" value="CheR_C"/>
</dbReference>
<dbReference type="SUPFAM" id="SSF53335">
    <property type="entry name" value="S-adenosyl-L-methionine-dependent methyltransferases"/>
    <property type="match status" value="1"/>
</dbReference>
<keyword evidence="3 5" id="KW-0808">Transferase</keyword>
<dbReference type="PANTHER" id="PTHR24422:SF19">
    <property type="entry name" value="CHEMOTAXIS PROTEIN METHYLTRANSFERASE"/>
    <property type="match status" value="1"/>
</dbReference>
<evidence type="ECO:0000256" key="2">
    <source>
        <dbReference type="ARBA" id="ARBA00022603"/>
    </source>
</evidence>
<keyword evidence="10" id="KW-1185">Reference proteome</keyword>
<dbReference type="InterPro" id="IPR026024">
    <property type="entry name" value="Chemotaxis_MeTrfase_CheR"/>
</dbReference>
<evidence type="ECO:0000313" key="9">
    <source>
        <dbReference type="EMBL" id="SFI87374.1"/>
    </source>
</evidence>
<dbReference type="EMBL" id="FORH01000001">
    <property type="protein sequence ID" value="SFI87374.1"/>
    <property type="molecule type" value="Genomic_DNA"/>
</dbReference>
<keyword evidence="4 5" id="KW-0949">S-adenosyl-L-methionine</keyword>
<dbReference type="STRING" id="588602.SAMN04487991_1123"/>
<feature type="domain" description="CheR-type methyltransferase" evidence="8">
    <location>
        <begin position="17"/>
        <end position="289"/>
    </location>
</feature>
<dbReference type="Pfam" id="PF03705">
    <property type="entry name" value="CheR_N"/>
    <property type="match status" value="1"/>
</dbReference>
<feature type="binding site" evidence="6">
    <location>
        <position position="89"/>
    </location>
    <ligand>
        <name>S-adenosyl-L-methionine</name>
        <dbReference type="ChEBI" id="CHEBI:59789"/>
    </ligand>
</feature>
<protein>
    <recommendedName>
        <fullName evidence="5">Chemotaxis protein methyltransferase</fullName>
        <ecNumber evidence="5">2.1.1.80</ecNumber>
    </recommendedName>
</protein>
<dbReference type="PRINTS" id="PR00996">
    <property type="entry name" value="CHERMTFRASE"/>
</dbReference>
<dbReference type="Pfam" id="PF01739">
    <property type="entry name" value="CheR"/>
    <property type="match status" value="1"/>
</dbReference>
<feature type="binding site" evidence="6">
    <location>
        <position position="93"/>
    </location>
    <ligand>
        <name>S-adenosyl-L-methionine</name>
        <dbReference type="ChEBI" id="CHEBI:59789"/>
    </ligand>
</feature>
<dbReference type="Proteomes" id="UP000199630">
    <property type="component" value="Unassembled WGS sequence"/>
</dbReference>
<dbReference type="InterPro" id="IPR000780">
    <property type="entry name" value="CheR_MeTrfase"/>
</dbReference>
<comment type="catalytic activity">
    <reaction evidence="1 5">
        <text>L-glutamyl-[protein] + S-adenosyl-L-methionine = [protein]-L-glutamate 5-O-methyl ester + S-adenosyl-L-homocysteine</text>
        <dbReference type="Rhea" id="RHEA:24452"/>
        <dbReference type="Rhea" id="RHEA-COMP:10208"/>
        <dbReference type="Rhea" id="RHEA-COMP:10311"/>
        <dbReference type="ChEBI" id="CHEBI:29973"/>
        <dbReference type="ChEBI" id="CHEBI:57856"/>
        <dbReference type="ChEBI" id="CHEBI:59789"/>
        <dbReference type="ChEBI" id="CHEBI:82795"/>
        <dbReference type="EC" id="2.1.1.80"/>
    </reaction>
</comment>
<dbReference type="GO" id="GO:0008983">
    <property type="term" value="F:protein-glutamate O-methyltransferase activity"/>
    <property type="evidence" value="ECO:0007669"/>
    <property type="project" value="UniProtKB-EC"/>
</dbReference>
<dbReference type="CDD" id="cd02440">
    <property type="entry name" value="AdoMet_MTases"/>
    <property type="match status" value="1"/>
</dbReference>
<dbReference type="Gene3D" id="1.10.155.10">
    <property type="entry name" value="Chemotaxis receptor methyltransferase CheR, N-terminal domain"/>
    <property type="match status" value="1"/>
</dbReference>
<feature type="binding site" evidence="6">
    <location>
        <position position="87"/>
    </location>
    <ligand>
        <name>S-adenosyl-L-methionine</name>
        <dbReference type="ChEBI" id="CHEBI:59789"/>
    </ligand>
</feature>
<proteinExistence type="predicted"/>
<feature type="compositionally biased region" description="Polar residues" evidence="7">
    <location>
        <begin position="283"/>
        <end position="292"/>
    </location>
</feature>
<dbReference type="InterPro" id="IPR036804">
    <property type="entry name" value="CheR_N_sf"/>
</dbReference>
<feature type="region of interest" description="Disordered" evidence="7">
    <location>
        <begin position="283"/>
        <end position="307"/>
    </location>
</feature>
<dbReference type="Gene3D" id="3.40.50.150">
    <property type="entry name" value="Vaccinia Virus protein VP39"/>
    <property type="match status" value="1"/>
</dbReference>
<dbReference type="PIRSF" id="PIRSF000410">
    <property type="entry name" value="CheR"/>
    <property type="match status" value="1"/>
</dbReference>
<dbReference type="EC" id="2.1.1.80" evidence="5"/>
<dbReference type="SMART" id="SM00138">
    <property type="entry name" value="MeTrc"/>
    <property type="match status" value="1"/>
</dbReference>
<evidence type="ECO:0000256" key="7">
    <source>
        <dbReference type="SAM" id="MobiDB-lite"/>
    </source>
</evidence>
<dbReference type="InterPro" id="IPR022641">
    <property type="entry name" value="CheR_N"/>
</dbReference>
<name>A0A1I3LRF9_9RHOB</name>
<dbReference type="PROSITE" id="PS50123">
    <property type="entry name" value="CHER"/>
    <property type="match status" value="1"/>
</dbReference>
<dbReference type="GO" id="GO:0032259">
    <property type="term" value="P:methylation"/>
    <property type="evidence" value="ECO:0007669"/>
    <property type="project" value="UniProtKB-KW"/>
</dbReference>
<dbReference type="SUPFAM" id="SSF47757">
    <property type="entry name" value="Chemotaxis receptor methyltransferase CheR, N-terminal domain"/>
    <property type="match status" value="1"/>
</dbReference>
<feature type="binding site" evidence="6">
    <location>
        <position position="131"/>
    </location>
    <ligand>
        <name>S-adenosyl-L-methionine</name>
        <dbReference type="ChEBI" id="CHEBI:59789"/>
    </ligand>
</feature>
<organism evidence="9 10">
    <name type="scientific">Celeribacter neptunius</name>
    <dbReference type="NCBI Taxonomy" id="588602"/>
    <lineage>
        <taxon>Bacteria</taxon>
        <taxon>Pseudomonadati</taxon>
        <taxon>Pseudomonadota</taxon>
        <taxon>Alphaproteobacteria</taxon>
        <taxon>Rhodobacterales</taxon>
        <taxon>Roseobacteraceae</taxon>
        <taxon>Celeribacter</taxon>
    </lineage>
</organism>